<protein>
    <submittedName>
        <fullName evidence="2">Uncharacterized protein</fullName>
    </submittedName>
</protein>
<evidence type="ECO:0000313" key="3">
    <source>
        <dbReference type="Proteomes" id="UP000035963"/>
    </source>
</evidence>
<sequence>MGNATRFVTLRWFHRIHGVSIMAKESRVSNEDIERVRREFEDSGLTTQQVADLLHVSKTYAHKLITTKGWKRSSDAPFSEKNASAAAVGLFTENARIPEIKTPSPDGERRRNDAPATGSAPPSARAPSAPAPGTYLIPEPPLGLTEWELRDWTEAECKKLLQAQNDRHSQELRALQADFAGEMRKPGDAAAARRIKSLTEATKIRQEMQQKALEGWIRIKLLQLPVLAAGRGSVRIVVHHIPGVAISEDNSDEAVARRAGAAAVQMLAIARRRNAAEAAEDVVAREVR</sequence>
<comment type="caution">
    <text evidence="2">The sequence shown here is derived from an EMBL/GenBank/DDBJ whole genome shotgun (WGS) entry which is preliminary data.</text>
</comment>
<feature type="region of interest" description="Disordered" evidence="1">
    <location>
        <begin position="94"/>
        <end position="137"/>
    </location>
</feature>
<gene>
    <name evidence="2" type="ORF">EOS_32990</name>
</gene>
<dbReference type="AlphaFoldDB" id="A0A0J1CMF0"/>
<name>A0A0J1CMF0_9BURK</name>
<dbReference type="EMBL" id="AEJF01000194">
    <property type="protein sequence ID" value="KLU21960.1"/>
    <property type="molecule type" value="Genomic_DNA"/>
</dbReference>
<accession>A0A0J1CMF0</accession>
<evidence type="ECO:0000313" key="2">
    <source>
        <dbReference type="EMBL" id="KLU21960.1"/>
    </source>
</evidence>
<organism evidence="2 3">
    <name type="scientific">Caballeronia mineralivorans PML1(12)</name>
    <dbReference type="NCBI Taxonomy" id="908627"/>
    <lineage>
        <taxon>Bacteria</taxon>
        <taxon>Pseudomonadati</taxon>
        <taxon>Pseudomonadota</taxon>
        <taxon>Betaproteobacteria</taxon>
        <taxon>Burkholderiales</taxon>
        <taxon>Burkholderiaceae</taxon>
        <taxon>Caballeronia</taxon>
    </lineage>
</organism>
<evidence type="ECO:0000256" key="1">
    <source>
        <dbReference type="SAM" id="MobiDB-lite"/>
    </source>
</evidence>
<dbReference type="PATRIC" id="fig|908627.4.peg.7370"/>
<reference evidence="2 3" key="1">
    <citation type="journal article" date="2015" name="Genome Announc.">
        <title>Draft Genome Sequence of Burkholderia sp. Strain PML1(12), an Ectomycorrhizosphere-Inhabiting Bacterium with Effective Mineral-Weathering Ability.</title>
        <authorList>
            <person name="Uroz S."/>
            <person name="Oger P."/>
        </authorList>
    </citation>
    <scope>NUCLEOTIDE SEQUENCE [LARGE SCALE GENOMIC DNA]</scope>
    <source>
        <strain evidence="3">PML1(12)</strain>
    </source>
</reference>
<keyword evidence="3" id="KW-1185">Reference proteome</keyword>
<proteinExistence type="predicted"/>
<feature type="compositionally biased region" description="Low complexity" evidence="1">
    <location>
        <begin position="114"/>
        <end position="134"/>
    </location>
</feature>
<dbReference type="Proteomes" id="UP000035963">
    <property type="component" value="Unassembled WGS sequence"/>
</dbReference>